<dbReference type="EMBL" id="NCXM01000043">
    <property type="protein sequence ID" value="OSC22036.1"/>
    <property type="molecule type" value="Genomic_DNA"/>
</dbReference>
<reference evidence="1 2" key="1">
    <citation type="submission" date="2017-04" db="EMBL/GenBank/DDBJ databases">
        <title>The new phylogeny of genus Mycobacterium.</title>
        <authorList>
            <person name="Tortoli E."/>
            <person name="Trovato A."/>
            <person name="Cirillo D.M."/>
        </authorList>
    </citation>
    <scope>NUCLEOTIDE SEQUENCE [LARGE SCALE GENOMIC DNA]</scope>
    <source>
        <strain evidence="1 2">DSM 45247</strain>
    </source>
</reference>
<name>A0A1X2KJT7_9MYCO</name>
<dbReference type="Pfam" id="PF10604">
    <property type="entry name" value="Polyketide_cyc2"/>
    <property type="match status" value="1"/>
</dbReference>
<accession>A0A1X2KJT7</accession>
<dbReference type="OrthoDB" id="5182747at2"/>
<protein>
    <submittedName>
        <fullName evidence="1">MxaD family protein</fullName>
    </submittedName>
</protein>
<dbReference type="CDD" id="cd07821">
    <property type="entry name" value="PYR_PYL_RCAR_like"/>
    <property type="match status" value="1"/>
</dbReference>
<evidence type="ECO:0000313" key="2">
    <source>
        <dbReference type="Proteomes" id="UP000242320"/>
    </source>
</evidence>
<dbReference type="InterPro" id="IPR019587">
    <property type="entry name" value="Polyketide_cyclase/dehydratase"/>
</dbReference>
<dbReference type="RefSeq" id="WP_085292806.1">
    <property type="nucleotide sequence ID" value="NZ_NCXM01000043.1"/>
</dbReference>
<dbReference type="InterPro" id="IPR023393">
    <property type="entry name" value="START-like_dom_sf"/>
</dbReference>
<proteinExistence type="predicted"/>
<dbReference type="Proteomes" id="UP000242320">
    <property type="component" value="Unassembled WGS sequence"/>
</dbReference>
<gene>
    <name evidence="1" type="ORF">B8W69_27270</name>
</gene>
<dbReference type="Gene3D" id="3.30.530.20">
    <property type="match status" value="1"/>
</dbReference>
<keyword evidence="2" id="KW-1185">Reference proteome</keyword>
<comment type="caution">
    <text evidence="1">The sequence shown here is derived from an EMBL/GenBank/DDBJ whole genome shotgun (WGS) entry which is preliminary data.</text>
</comment>
<dbReference type="AlphaFoldDB" id="A0A1X2KJT7"/>
<organism evidence="1 2">
    <name type="scientific">Mycolicibacterium vulneris</name>
    <dbReference type="NCBI Taxonomy" id="547163"/>
    <lineage>
        <taxon>Bacteria</taxon>
        <taxon>Bacillati</taxon>
        <taxon>Actinomycetota</taxon>
        <taxon>Actinomycetes</taxon>
        <taxon>Mycobacteriales</taxon>
        <taxon>Mycobacteriaceae</taxon>
        <taxon>Mycolicibacterium</taxon>
    </lineage>
</organism>
<sequence length="154" mass="16879">MTDIQRTRTIAACVDDIWNVLADFGSINAWAGNVDHSCILHAGRNGQPVGTARRVQVKRDALVERITEFEPPRALAYDIDGLPRRLRRVSNRWTLAPAVGTAPARGTRVTLTSTVVIGPRPTQKLAERVLCRFLARQSAAMLAGLANRLENGRG</sequence>
<evidence type="ECO:0000313" key="1">
    <source>
        <dbReference type="EMBL" id="OSC22036.1"/>
    </source>
</evidence>
<dbReference type="SUPFAM" id="SSF55961">
    <property type="entry name" value="Bet v1-like"/>
    <property type="match status" value="1"/>
</dbReference>